<dbReference type="EMBL" id="FN668689">
    <property type="protein sequence ID" value="CBK25027.2"/>
    <property type="molecule type" value="Genomic_DNA"/>
</dbReference>
<dbReference type="PANTHER" id="PTHR12688">
    <property type="entry name" value="DYNEIN LIGHT INTERMEDIATE CHAIN"/>
    <property type="match status" value="1"/>
</dbReference>
<comment type="subcellular location">
    <subcellularLocation>
        <location evidence="1 10">Cytoplasm</location>
        <location evidence="1 10">Cytoskeleton</location>
    </subcellularLocation>
</comment>
<evidence type="ECO:0000256" key="11">
    <source>
        <dbReference type="SAM" id="MobiDB-lite"/>
    </source>
</evidence>
<reference evidence="12" key="1">
    <citation type="submission" date="2010-02" db="EMBL/GenBank/DDBJ databases">
        <title>Sequencing and annotation of the Blastocystis hominis genome.</title>
        <authorList>
            <person name="Wincker P."/>
        </authorList>
    </citation>
    <scope>NUCLEOTIDE SEQUENCE</scope>
    <source>
        <strain evidence="12">Singapore isolate B</strain>
    </source>
</reference>
<dbReference type="InterPro" id="IPR022780">
    <property type="entry name" value="Dynein_light_int_chain"/>
</dbReference>
<accession>D8MAD8</accession>
<dbReference type="Proteomes" id="UP000008312">
    <property type="component" value="Unassembled WGS sequence"/>
</dbReference>
<dbReference type="InParanoid" id="D8MAD8"/>
<keyword evidence="2 10" id="KW-0813">Transport</keyword>
<evidence type="ECO:0000256" key="5">
    <source>
        <dbReference type="ARBA" id="ARBA00022741"/>
    </source>
</evidence>
<keyword evidence="7 10" id="KW-0243">Dynein</keyword>
<organism evidence="12">
    <name type="scientific">Blastocystis hominis</name>
    <dbReference type="NCBI Taxonomy" id="12968"/>
    <lineage>
        <taxon>Eukaryota</taxon>
        <taxon>Sar</taxon>
        <taxon>Stramenopiles</taxon>
        <taxon>Bigyra</taxon>
        <taxon>Opalozoa</taxon>
        <taxon>Opalinata</taxon>
        <taxon>Blastocystidae</taxon>
        <taxon>Blastocystis</taxon>
    </lineage>
</organism>
<dbReference type="RefSeq" id="XP_012899075.1">
    <property type="nucleotide sequence ID" value="XM_013043621.1"/>
</dbReference>
<evidence type="ECO:0000256" key="6">
    <source>
        <dbReference type="ARBA" id="ARBA00022840"/>
    </source>
</evidence>
<dbReference type="GO" id="GO:0005813">
    <property type="term" value="C:centrosome"/>
    <property type="evidence" value="ECO:0007669"/>
    <property type="project" value="TreeGrafter"/>
</dbReference>
<dbReference type="OrthoDB" id="27603at2759"/>
<evidence type="ECO:0000313" key="13">
    <source>
        <dbReference type="Proteomes" id="UP000008312"/>
    </source>
</evidence>
<dbReference type="InterPro" id="IPR008467">
    <property type="entry name" value="Dynein1_light_intermed_chain"/>
</dbReference>
<dbReference type="PANTHER" id="PTHR12688:SF0">
    <property type="entry name" value="DYNEIN LIGHT INTERMEDIATE CHAIN"/>
    <property type="match status" value="1"/>
</dbReference>
<evidence type="ECO:0000256" key="9">
    <source>
        <dbReference type="ARBA" id="ARBA00023212"/>
    </source>
</evidence>
<keyword evidence="3 10" id="KW-0963">Cytoplasm</keyword>
<keyword evidence="13" id="KW-1185">Reference proteome</keyword>
<evidence type="ECO:0000313" key="12">
    <source>
        <dbReference type="EMBL" id="CBK25027.2"/>
    </source>
</evidence>
<evidence type="ECO:0000256" key="10">
    <source>
        <dbReference type="RuleBase" id="RU366047"/>
    </source>
</evidence>
<comment type="subunit">
    <text evidence="10">Homodimer. The cytoplasmic dynein 1 complex consists of two catalytic heavy chains (HCs) and a number of non-catalytic subunits presented by intermediate chains (ICs).</text>
</comment>
<dbReference type="GO" id="GO:0005868">
    <property type="term" value="C:cytoplasmic dynein complex"/>
    <property type="evidence" value="ECO:0007669"/>
    <property type="project" value="UniProtKB-UniRule"/>
</dbReference>
<protein>
    <recommendedName>
        <fullName evidence="10">Dynein light intermediate chain</fullName>
    </recommendedName>
</protein>
<keyword evidence="4 10" id="KW-0493">Microtubule</keyword>
<feature type="region of interest" description="Disordered" evidence="11">
    <location>
        <begin position="50"/>
        <end position="70"/>
    </location>
</feature>
<keyword evidence="8 10" id="KW-0505">Motor protein</keyword>
<evidence type="ECO:0000256" key="4">
    <source>
        <dbReference type="ARBA" id="ARBA00022701"/>
    </source>
</evidence>
<dbReference type="GO" id="GO:0045504">
    <property type="term" value="F:dynein heavy chain binding"/>
    <property type="evidence" value="ECO:0007669"/>
    <property type="project" value="TreeGrafter"/>
</dbReference>
<comment type="function">
    <text evidence="10">Acts as one of several non-catalytic accessory components of the cytoplasmic dynein 1 complex that are thought to be involved in linking dynein to cargos and to adapter proteins that regulate dynein function. Cytoplasmic dynein 1 acts as a motor for the intracellular retrograde motility of vesicles and organelles along microtubules. May play a role in binding dynein to membranous organelles or chromosomes.</text>
</comment>
<evidence type="ECO:0000256" key="2">
    <source>
        <dbReference type="ARBA" id="ARBA00022448"/>
    </source>
</evidence>
<name>D8MAD8_BLAHO</name>
<evidence type="ECO:0000256" key="3">
    <source>
        <dbReference type="ARBA" id="ARBA00022490"/>
    </source>
</evidence>
<dbReference type="GO" id="GO:0005524">
    <property type="term" value="F:ATP binding"/>
    <property type="evidence" value="ECO:0007669"/>
    <property type="project" value="UniProtKB-KW"/>
</dbReference>
<dbReference type="GeneID" id="24923332"/>
<evidence type="ECO:0000256" key="1">
    <source>
        <dbReference type="ARBA" id="ARBA00004245"/>
    </source>
</evidence>
<comment type="similarity">
    <text evidence="10">Belongs to the dynein light intermediate chain family.</text>
</comment>
<dbReference type="GO" id="GO:0005874">
    <property type="term" value="C:microtubule"/>
    <property type="evidence" value="ECO:0007669"/>
    <property type="project" value="UniProtKB-KW"/>
</dbReference>
<sequence length="231" mass="25589">METLLKWLHTASEIIDKLFASKPELLQSWKSRWEQRLLSISQQLQQLQQSQQSQQPASATPQDAAQPGSSSLLPRGLLTTNLGVPLFVVCTHTEIIVAFRAVFDTQSKQFSELRLDFLQRCLRRVCLDHASSLAYFNTAKRGVAPSLTSNLLSLLFPSHYATPAPDVPLPSCPHAQFASRDELFIPAGADNAFLIDDLLVGTKLEAVTDFTAVFERPQVAAKVGSFLPREN</sequence>
<keyword evidence="9 10" id="KW-0206">Cytoskeleton</keyword>
<evidence type="ECO:0000256" key="8">
    <source>
        <dbReference type="ARBA" id="ARBA00023175"/>
    </source>
</evidence>
<proteinExistence type="inferred from homology"/>
<dbReference type="Pfam" id="PF05783">
    <property type="entry name" value="DLIC"/>
    <property type="match status" value="1"/>
</dbReference>
<evidence type="ECO:0000256" key="7">
    <source>
        <dbReference type="ARBA" id="ARBA00023017"/>
    </source>
</evidence>
<dbReference type="AlphaFoldDB" id="D8MAD8"/>
<gene>
    <name evidence="12" type="ORF">GSBLH_T00007208001</name>
</gene>
<dbReference type="GO" id="GO:0000226">
    <property type="term" value="P:microtubule cytoskeleton organization"/>
    <property type="evidence" value="ECO:0007669"/>
    <property type="project" value="TreeGrafter"/>
</dbReference>
<keyword evidence="6 10" id="KW-0067">ATP-binding</keyword>
<dbReference type="GO" id="GO:0007018">
    <property type="term" value="P:microtubule-based movement"/>
    <property type="evidence" value="ECO:0007669"/>
    <property type="project" value="InterPro"/>
</dbReference>
<keyword evidence="5 10" id="KW-0547">Nucleotide-binding</keyword>